<dbReference type="PANTHER" id="PTHR33281:SF19">
    <property type="entry name" value="VOLTAGE-DEPENDENT ANION CHANNEL-FORMING PROTEIN YNEE"/>
    <property type="match status" value="1"/>
</dbReference>
<evidence type="ECO:0000256" key="2">
    <source>
        <dbReference type="ARBA" id="ARBA00022448"/>
    </source>
</evidence>
<evidence type="ECO:0000256" key="8">
    <source>
        <dbReference type="SAM" id="Phobius"/>
    </source>
</evidence>
<evidence type="ECO:0000256" key="7">
    <source>
        <dbReference type="ARBA" id="ARBA00023136"/>
    </source>
</evidence>
<sequence length="399" mass="43698">MSLLVAVHLAPALALRPPATSPFELPCAASPRNSFAIGACRSGCIVSKFSPAYDSTVRYAAADWAKNMRTLPTSLVLKRISSPLLFNLCITSIVCTCHKTIGPLPQLVALPHTLLGNALGLLLVFRTNAAYDRFWEARKRWAIVTSEARALASLACIFMRPEQALPMLSLIAAFPVVLKNYLRGGSKKAQARDARRLKALLAREENEALSAVVNQPQFVLARLRQLAYASSVAGVTEKEREMLLKSTCVLGDCVSACERIYNSPIPLAYSRHTSRFLVLYVSTLPLTLITSLGWATVPAMVTICWALFGIFEIGNLIEEPFTAVLGRDHRPLLPLTELCRTIRRDVRAIAQYSRLASSYGAPTIERKPTINENFPESFTQLRELVTNSSSDASGTASGF</sequence>
<dbReference type="GO" id="GO:0005886">
    <property type="term" value="C:plasma membrane"/>
    <property type="evidence" value="ECO:0007669"/>
    <property type="project" value="UniProtKB-SubCell"/>
</dbReference>
<protein>
    <recommendedName>
        <fullName evidence="11">Bestrophin homolog</fullName>
    </recommendedName>
</protein>
<evidence type="ECO:0008006" key="11">
    <source>
        <dbReference type="Google" id="ProtNLM"/>
    </source>
</evidence>
<evidence type="ECO:0000256" key="5">
    <source>
        <dbReference type="ARBA" id="ARBA00022989"/>
    </source>
</evidence>
<dbReference type="InterPro" id="IPR044669">
    <property type="entry name" value="YneE/VCCN1/2-like"/>
</dbReference>
<dbReference type="PANTHER" id="PTHR33281">
    <property type="entry name" value="UPF0187 PROTEIN YNEE"/>
    <property type="match status" value="1"/>
</dbReference>
<evidence type="ECO:0000256" key="4">
    <source>
        <dbReference type="ARBA" id="ARBA00022692"/>
    </source>
</evidence>
<comment type="caution">
    <text evidence="9">The sequence shown here is derived from an EMBL/GenBank/DDBJ whole genome shotgun (WGS) entry which is preliminary data.</text>
</comment>
<dbReference type="AlphaFoldDB" id="A0AB34K7F8"/>
<keyword evidence="7 8" id="KW-0472">Membrane</keyword>
<comment type="subcellular location">
    <subcellularLocation>
        <location evidence="1">Cell membrane</location>
        <topology evidence="1">Multi-pass membrane protein</topology>
    </subcellularLocation>
</comment>
<dbReference type="Proteomes" id="UP001515480">
    <property type="component" value="Unassembled WGS sequence"/>
</dbReference>
<dbReference type="EMBL" id="JBGBPQ010000002">
    <property type="protein sequence ID" value="KAL1528610.1"/>
    <property type="molecule type" value="Genomic_DNA"/>
</dbReference>
<keyword evidence="4 8" id="KW-0812">Transmembrane</keyword>
<feature type="transmembrane region" description="Helical" evidence="8">
    <location>
        <begin position="276"/>
        <end position="294"/>
    </location>
</feature>
<dbReference type="GO" id="GO:0005254">
    <property type="term" value="F:chloride channel activity"/>
    <property type="evidence" value="ECO:0007669"/>
    <property type="project" value="InterPro"/>
</dbReference>
<evidence type="ECO:0000256" key="3">
    <source>
        <dbReference type="ARBA" id="ARBA00022475"/>
    </source>
</evidence>
<evidence type="ECO:0000313" key="9">
    <source>
        <dbReference type="EMBL" id="KAL1528610.1"/>
    </source>
</evidence>
<gene>
    <name evidence="9" type="ORF">AB1Y20_009948</name>
</gene>
<dbReference type="Pfam" id="PF25539">
    <property type="entry name" value="Bestrophin_2"/>
    <property type="match status" value="1"/>
</dbReference>
<keyword evidence="5 8" id="KW-1133">Transmembrane helix</keyword>
<keyword evidence="2" id="KW-0813">Transport</keyword>
<reference evidence="9 10" key="1">
    <citation type="journal article" date="2024" name="Science">
        <title>Giant polyketide synthase enzymes in the biosynthesis of giant marine polyether toxins.</title>
        <authorList>
            <person name="Fallon T.R."/>
            <person name="Shende V.V."/>
            <person name="Wierzbicki I.H."/>
            <person name="Pendleton A.L."/>
            <person name="Watervoot N.F."/>
            <person name="Auber R.P."/>
            <person name="Gonzalez D.J."/>
            <person name="Wisecaver J.H."/>
            <person name="Moore B.S."/>
        </authorList>
    </citation>
    <scope>NUCLEOTIDE SEQUENCE [LARGE SCALE GENOMIC DNA]</scope>
    <source>
        <strain evidence="9 10">12B1</strain>
    </source>
</reference>
<evidence type="ECO:0000256" key="6">
    <source>
        <dbReference type="ARBA" id="ARBA00023065"/>
    </source>
</evidence>
<organism evidence="9 10">
    <name type="scientific">Prymnesium parvum</name>
    <name type="common">Toxic golden alga</name>
    <dbReference type="NCBI Taxonomy" id="97485"/>
    <lineage>
        <taxon>Eukaryota</taxon>
        <taxon>Haptista</taxon>
        <taxon>Haptophyta</taxon>
        <taxon>Prymnesiophyceae</taxon>
        <taxon>Prymnesiales</taxon>
        <taxon>Prymnesiaceae</taxon>
        <taxon>Prymnesium</taxon>
    </lineage>
</organism>
<name>A0AB34K7F8_PRYPA</name>
<evidence type="ECO:0000256" key="1">
    <source>
        <dbReference type="ARBA" id="ARBA00004651"/>
    </source>
</evidence>
<accession>A0AB34K7F8</accession>
<keyword evidence="6" id="KW-0406">Ion transport</keyword>
<keyword evidence="10" id="KW-1185">Reference proteome</keyword>
<proteinExistence type="predicted"/>
<keyword evidence="3" id="KW-1003">Cell membrane</keyword>
<evidence type="ECO:0000313" key="10">
    <source>
        <dbReference type="Proteomes" id="UP001515480"/>
    </source>
</evidence>